<dbReference type="InterPro" id="IPR058240">
    <property type="entry name" value="rSAM_sf"/>
</dbReference>
<dbReference type="PANTHER" id="PTHR43273">
    <property type="entry name" value="ANAEROBIC SULFATASE-MATURATING ENZYME HOMOLOG ASLB-RELATED"/>
    <property type="match status" value="1"/>
</dbReference>
<dbReference type="SFLD" id="SFLDG01386">
    <property type="entry name" value="main_SPASM_domain-containing"/>
    <property type="match status" value="1"/>
</dbReference>
<evidence type="ECO:0000313" key="8">
    <source>
        <dbReference type="EMBL" id="MEK0187015.1"/>
    </source>
</evidence>
<dbReference type="CDD" id="cd01335">
    <property type="entry name" value="Radical_SAM"/>
    <property type="match status" value="1"/>
</dbReference>
<keyword evidence="6" id="KW-0411">Iron-sulfur</keyword>
<protein>
    <submittedName>
        <fullName evidence="8">FxsB family cyclophane-forming radical SAM/SPASM peptide maturase</fullName>
    </submittedName>
</protein>
<evidence type="ECO:0000256" key="1">
    <source>
        <dbReference type="ARBA" id="ARBA00001966"/>
    </source>
</evidence>
<dbReference type="InterPro" id="IPR026335">
    <property type="entry name" value="rSAM_SPASM_FxsB"/>
</dbReference>
<proteinExistence type="predicted"/>
<evidence type="ECO:0000313" key="9">
    <source>
        <dbReference type="Proteomes" id="UP001384579"/>
    </source>
</evidence>
<dbReference type="InterPro" id="IPR023867">
    <property type="entry name" value="Sulphatase_maturase_rSAM"/>
</dbReference>
<keyword evidence="4" id="KW-0479">Metal-binding</keyword>
<dbReference type="InterPro" id="IPR007197">
    <property type="entry name" value="rSAM"/>
</dbReference>
<dbReference type="Gene3D" id="3.20.20.70">
    <property type="entry name" value="Aldolase class I"/>
    <property type="match status" value="1"/>
</dbReference>
<evidence type="ECO:0000256" key="2">
    <source>
        <dbReference type="ARBA" id="ARBA00022485"/>
    </source>
</evidence>
<keyword evidence="3" id="KW-0949">S-adenosyl-L-methionine</keyword>
<dbReference type="EMBL" id="JBBLXS010000292">
    <property type="protein sequence ID" value="MEK0187015.1"/>
    <property type="molecule type" value="Genomic_DNA"/>
</dbReference>
<dbReference type="SFLD" id="SFLDS00029">
    <property type="entry name" value="Radical_SAM"/>
    <property type="match status" value="1"/>
</dbReference>
<sequence length="388" mass="44477">MTEFVPTPLRSLVCKVVSRCNLNCDYCYMYHHSDQSWQLQPLKMSEATITQLGKRIDEHTQKHQVSEFSVIMHGGEPLLAGLDYIKTFQEIITESVPNIKLEFGIQTNGVLLNDEILDFCISNNTTIGLSMDGYQEANDLHRLDHQGKSAFSSLEKTLQLLSSDRGRKIWAGFLCVIDLHNDPEAVYSYLSQYNPPSIDFLLPLNHHDLRPLGKEKSLDVTPYADWLLKIFNIWYHQKPQTIKIRKFKEIILLMLGLQGNSEEWGLNPVDFAVIETNGDIEAVDSLKVTYPEATKLGMDIFTHSFDEIFDSPKVIERQEKWQYLSKTCQECNLVKVCGGGYLPHRYSSENYFHNPSVYCSDLKKMITTIRGQVIEDMQTIKKSKIPAV</sequence>
<keyword evidence="5" id="KW-0408">Iron</keyword>
<evidence type="ECO:0000256" key="3">
    <source>
        <dbReference type="ARBA" id="ARBA00022691"/>
    </source>
</evidence>
<dbReference type="PROSITE" id="PS01305">
    <property type="entry name" value="MOAA_NIFB_PQQE"/>
    <property type="match status" value="1"/>
</dbReference>
<dbReference type="Proteomes" id="UP001384579">
    <property type="component" value="Unassembled WGS sequence"/>
</dbReference>
<keyword evidence="2" id="KW-0004">4Fe-4S</keyword>
<name>A0ABU8YRK3_9CYAN</name>
<evidence type="ECO:0000259" key="7">
    <source>
        <dbReference type="Pfam" id="PF04055"/>
    </source>
</evidence>
<dbReference type="RefSeq" id="WP_340525127.1">
    <property type="nucleotide sequence ID" value="NZ_JBBLXS010000292.1"/>
</dbReference>
<dbReference type="InterPro" id="IPR000385">
    <property type="entry name" value="MoaA_NifB_PqqE_Fe-S-bd_CS"/>
</dbReference>
<dbReference type="NCBIfam" id="TIGR04269">
    <property type="entry name" value="SAM_SPASM_FxsB"/>
    <property type="match status" value="1"/>
</dbReference>
<dbReference type="SFLD" id="SFLDG01067">
    <property type="entry name" value="SPASM/twitch_domain_containing"/>
    <property type="match status" value="1"/>
</dbReference>
<evidence type="ECO:0000256" key="5">
    <source>
        <dbReference type="ARBA" id="ARBA00023004"/>
    </source>
</evidence>
<evidence type="ECO:0000256" key="6">
    <source>
        <dbReference type="ARBA" id="ARBA00023014"/>
    </source>
</evidence>
<feature type="domain" description="Radical SAM core" evidence="7">
    <location>
        <begin position="17"/>
        <end position="162"/>
    </location>
</feature>
<gene>
    <name evidence="8" type="ORF">WMG39_19475</name>
</gene>
<dbReference type="SUPFAM" id="SSF102114">
    <property type="entry name" value="Radical SAM enzymes"/>
    <property type="match status" value="1"/>
</dbReference>
<dbReference type="PANTHER" id="PTHR43273:SF8">
    <property type="entry name" value="RADICAL SAM DOMAIN PROTEIN"/>
    <property type="match status" value="1"/>
</dbReference>
<evidence type="ECO:0000256" key="4">
    <source>
        <dbReference type="ARBA" id="ARBA00022723"/>
    </source>
</evidence>
<keyword evidence="9" id="KW-1185">Reference proteome</keyword>
<accession>A0ABU8YRK3</accession>
<dbReference type="InterPro" id="IPR013785">
    <property type="entry name" value="Aldolase_TIM"/>
</dbReference>
<comment type="cofactor">
    <cofactor evidence="1">
        <name>[4Fe-4S] cluster</name>
        <dbReference type="ChEBI" id="CHEBI:49883"/>
    </cofactor>
</comment>
<dbReference type="SFLD" id="SFLDG01072">
    <property type="entry name" value="dehydrogenase_like"/>
    <property type="match status" value="1"/>
</dbReference>
<organism evidence="8 9">
    <name type="scientific">Microcoleus anatoxicus PTRS2</name>
    <dbReference type="NCBI Taxonomy" id="2705321"/>
    <lineage>
        <taxon>Bacteria</taxon>
        <taxon>Bacillati</taxon>
        <taxon>Cyanobacteriota</taxon>
        <taxon>Cyanophyceae</taxon>
        <taxon>Oscillatoriophycideae</taxon>
        <taxon>Oscillatoriales</taxon>
        <taxon>Microcoleaceae</taxon>
        <taxon>Microcoleus</taxon>
        <taxon>Microcoleus anatoxicus</taxon>
    </lineage>
</organism>
<comment type="caution">
    <text evidence="8">The sequence shown here is derived from an EMBL/GenBank/DDBJ whole genome shotgun (WGS) entry which is preliminary data.</text>
</comment>
<reference evidence="8 9" key="1">
    <citation type="journal article" date="2020" name="Harmful Algae">
        <title>Molecular and morphological characterization of a novel dihydroanatoxin-a producing Microcoleus species (cyanobacteria) from the Russian River, California, USA.</title>
        <authorList>
            <person name="Conklin K.Y."/>
            <person name="Stancheva R."/>
            <person name="Otten T.G."/>
            <person name="Fadness R."/>
            <person name="Boyer G.L."/>
            <person name="Read B."/>
            <person name="Zhang X."/>
            <person name="Sheath R.G."/>
        </authorList>
    </citation>
    <scope>NUCLEOTIDE SEQUENCE [LARGE SCALE GENOMIC DNA]</scope>
    <source>
        <strain evidence="8 9">PTRS2</strain>
    </source>
</reference>
<dbReference type="Pfam" id="PF04055">
    <property type="entry name" value="Radical_SAM"/>
    <property type="match status" value="1"/>
</dbReference>